<evidence type="ECO:0000256" key="4">
    <source>
        <dbReference type="SAM" id="Coils"/>
    </source>
</evidence>
<comment type="similarity">
    <text evidence="1">Belongs to the SMC family. SbcC subfamily.</text>
</comment>
<dbReference type="PANTHER" id="PTHR32114:SF2">
    <property type="entry name" value="ABC TRANSPORTER ABCH.3"/>
    <property type="match status" value="1"/>
</dbReference>
<comment type="subunit">
    <text evidence="2">Heterodimer of SbcC and SbcD.</text>
</comment>
<feature type="coiled-coil region" evidence="4">
    <location>
        <begin position="759"/>
        <end position="793"/>
    </location>
</feature>
<reference evidence="6 7" key="1">
    <citation type="submission" date="2023-04" db="EMBL/GenBank/DDBJ databases">
        <title>Ectobacillus antri isolated from activated sludge.</title>
        <authorList>
            <person name="Yan P."/>
            <person name="Liu X."/>
        </authorList>
    </citation>
    <scope>NUCLEOTIDE SEQUENCE [LARGE SCALE GENOMIC DNA]</scope>
    <source>
        <strain evidence="6 7">C18H</strain>
    </source>
</reference>
<keyword evidence="4" id="KW-0175">Coiled coil</keyword>
<evidence type="ECO:0000256" key="2">
    <source>
        <dbReference type="ARBA" id="ARBA00011322"/>
    </source>
</evidence>
<gene>
    <name evidence="6" type="ORF">P6P90_03515</name>
</gene>
<feature type="coiled-coil region" evidence="4">
    <location>
        <begin position="184"/>
        <end position="211"/>
    </location>
</feature>
<feature type="coiled-coil region" evidence="4">
    <location>
        <begin position="678"/>
        <end position="733"/>
    </location>
</feature>
<dbReference type="Pfam" id="PF13476">
    <property type="entry name" value="AAA_23"/>
    <property type="match status" value="1"/>
</dbReference>
<name>A0ABT6H289_9BACI</name>
<evidence type="ECO:0000256" key="1">
    <source>
        <dbReference type="ARBA" id="ARBA00006930"/>
    </source>
</evidence>
<evidence type="ECO:0000256" key="3">
    <source>
        <dbReference type="ARBA" id="ARBA00013368"/>
    </source>
</evidence>
<dbReference type="Proteomes" id="UP001218246">
    <property type="component" value="Unassembled WGS sequence"/>
</dbReference>
<dbReference type="InterPro" id="IPR038729">
    <property type="entry name" value="Rad50/SbcC_AAA"/>
</dbReference>
<evidence type="ECO:0000313" key="6">
    <source>
        <dbReference type="EMBL" id="MDG5753067.1"/>
    </source>
</evidence>
<dbReference type="SUPFAM" id="SSF52540">
    <property type="entry name" value="P-loop containing nucleoside triphosphate hydrolases"/>
    <property type="match status" value="3"/>
</dbReference>
<evidence type="ECO:0000259" key="5">
    <source>
        <dbReference type="Pfam" id="PF13476"/>
    </source>
</evidence>
<accession>A0ABT6H289</accession>
<dbReference type="Gene3D" id="3.40.50.300">
    <property type="entry name" value="P-loop containing nucleotide triphosphate hydrolases"/>
    <property type="match status" value="2"/>
</dbReference>
<evidence type="ECO:0000313" key="7">
    <source>
        <dbReference type="Proteomes" id="UP001218246"/>
    </source>
</evidence>
<protein>
    <recommendedName>
        <fullName evidence="3">Nuclease SbcCD subunit C</fullName>
    </recommendedName>
</protein>
<organism evidence="6 7">
    <name type="scientific">Ectobacillus antri</name>
    <dbReference type="NCBI Taxonomy" id="2486280"/>
    <lineage>
        <taxon>Bacteria</taxon>
        <taxon>Bacillati</taxon>
        <taxon>Bacillota</taxon>
        <taxon>Bacilli</taxon>
        <taxon>Bacillales</taxon>
        <taxon>Bacillaceae</taxon>
        <taxon>Ectobacillus</taxon>
    </lineage>
</organism>
<dbReference type="InterPro" id="IPR027417">
    <property type="entry name" value="P-loop_NTPase"/>
</dbReference>
<feature type="coiled-coil region" evidence="4">
    <location>
        <begin position="622"/>
        <end position="649"/>
    </location>
</feature>
<feature type="domain" description="Rad50/SbcC-type AAA" evidence="5">
    <location>
        <begin position="5"/>
        <end position="231"/>
    </location>
</feature>
<dbReference type="PANTHER" id="PTHR32114">
    <property type="entry name" value="ABC TRANSPORTER ABCH.3"/>
    <property type="match status" value="1"/>
</dbReference>
<dbReference type="RefSeq" id="WP_278017978.1">
    <property type="nucleotide sequence ID" value="NZ_JARRRY010000001.1"/>
</dbReference>
<feature type="coiled-coil region" evidence="4">
    <location>
        <begin position="826"/>
        <end position="893"/>
    </location>
</feature>
<dbReference type="EMBL" id="JARULN010000001">
    <property type="protein sequence ID" value="MDG5753067.1"/>
    <property type="molecule type" value="Genomic_DNA"/>
</dbReference>
<dbReference type="Pfam" id="PF13558">
    <property type="entry name" value="SbcC_Walker_B"/>
    <property type="match status" value="1"/>
</dbReference>
<comment type="caution">
    <text evidence="6">The sequence shown here is derived from an EMBL/GenBank/DDBJ whole genome shotgun (WGS) entry which is preliminary data.</text>
</comment>
<sequence>MKPIRLTMTAFGPYKNQETIDFTELGPHRLFSISGNTGAGKTTIFDAICYALYGEASGEERSDVNMLRSHFAADDVYTGVRLVFQIKDKTYEVMRQMGHRKKGNKTATGAAVEFHEMIEDQMVPCVDRFHVTDVNRKIEEIIGLTKHQFSQIVMLPQGEFRKLLTSETENKEEILRRIFKTERYKRMRDKLDEKRKALKDVLQEKQKERDIYFRTVKQLPVRPDSALEQLQQQEQYNTYQILDVLNEEYEFYERQSNYITKEENIQRQKLHDMQRFFQQAQSINEQFDTLRVKEAEFATLLTKNEFVQEQEQRLRSAEEAARIVIFEQTYEEAIAYTKQVEEQLRQIKEQYAHIQKQYEKAAFRLREEKERESIREELKQQMRVLEELELIAQTLSDREKNLVQLTQEIQNGKNRLLCIETQEVEEVKSKELLIKQYRELEGELRNYVDKVTELHRLREEAKLLTQYKKLSGVVAASKAKYQQAKDAFLAAQKACEEVEQSWAAEQAAQLALHLQPGSPCPVCGSTHHPHKASAQQTTVAEQHLQQLREAQKEAEVAYIEAKNTYELYMVQHAEYQQEIGSKGYTDIDTAYQQLVARGKELDAYVKDLQNKEQIRKTLQPQIEALEAKGKQLADEKRSIEIELQRLQMDELQQRMLYESDRSKLPDEITSFAMWNQYMEKAKQAYKEAEQIWQDVQKQYEQSAGHLVRTQSMYENLQTEYEKAMKKQAEKQEVFSIQLQQAGFASQEDYTRSKLSQVQIQELRQQTQSYYADVKAAQKRIDELREQLSGKQYTELNEMQTDIEYGNQILTKLTEQRQSLRHMLAHISDLQSHIQKINDAIQEEETVYQELVDLYEVIKGDNESRLSFERYILIEYLEQIVQAANERLRKLSNGQFFLKRSERVEKRNRQSGLGLDVYDAYTGQTRDVKTLSGGEKFNASLALALGMADMIQAYEGGISIETMFIDEGFGSLDEESLTKAIDTLIDLQQSGRLIGVISHVQELKNALPASLEVSKLRDGSSKTRFILK</sequence>
<keyword evidence="7" id="KW-1185">Reference proteome</keyword>
<proteinExistence type="inferred from homology"/>
<feature type="coiled-coil region" evidence="4">
    <location>
        <begin position="330"/>
        <end position="457"/>
    </location>
</feature>